<reference evidence="3" key="2">
    <citation type="submission" date="2013-07" db="EMBL/GenBank/DDBJ databases">
        <authorList>
            <consortium name="The Broad Institute Genome Sequencing Platform"/>
            <person name="Cuomo C."/>
            <person name="Litvintseva A."/>
            <person name="Chen Y."/>
            <person name="Heitman J."/>
            <person name="Sun S."/>
            <person name="Springer D."/>
            <person name="Dromer F."/>
            <person name="Young S.K."/>
            <person name="Zeng Q."/>
            <person name="Gargeya S."/>
            <person name="Fitzgerald M."/>
            <person name="Abouelleil A."/>
            <person name="Alvarado L."/>
            <person name="Berlin A.M."/>
            <person name="Chapman S.B."/>
            <person name="Dewar J."/>
            <person name="Goldberg J."/>
            <person name="Griggs A."/>
            <person name="Gujja S."/>
            <person name="Hansen M."/>
            <person name="Howarth C."/>
            <person name="Imamovic A."/>
            <person name="Larimer J."/>
            <person name="McCowan C."/>
            <person name="Murphy C."/>
            <person name="Pearson M."/>
            <person name="Priest M."/>
            <person name="Roberts A."/>
            <person name="Saif S."/>
            <person name="Shea T."/>
            <person name="Sykes S."/>
            <person name="Wortman J."/>
            <person name="Nusbaum C."/>
            <person name="Birren B."/>
        </authorList>
    </citation>
    <scope>NUCLEOTIDE SEQUENCE</scope>
    <source>
        <strain evidence="3">CBS 10118</strain>
    </source>
</reference>
<accession>A0A1B9G7F9</accession>
<feature type="transmembrane region" description="Helical" evidence="1">
    <location>
        <begin position="81"/>
        <end position="101"/>
    </location>
</feature>
<feature type="transmembrane region" description="Helical" evidence="1">
    <location>
        <begin position="12"/>
        <end position="33"/>
    </location>
</feature>
<proteinExistence type="predicted"/>
<dbReference type="RefSeq" id="XP_019048044.1">
    <property type="nucleotide sequence ID" value="XM_019191296.1"/>
</dbReference>
<reference evidence="2" key="3">
    <citation type="submission" date="2014-01" db="EMBL/GenBank/DDBJ databases">
        <title>Evolution of pathogenesis and genome organization in the Tremellales.</title>
        <authorList>
            <person name="Cuomo C."/>
            <person name="Litvintseva A."/>
            <person name="Heitman J."/>
            <person name="Chen Y."/>
            <person name="Sun S."/>
            <person name="Springer D."/>
            <person name="Dromer F."/>
            <person name="Young S."/>
            <person name="Zeng Q."/>
            <person name="Chapman S."/>
            <person name="Gujja S."/>
            <person name="Saif S."/>
            <person name="Birren B."/>
        </authorList>
    </citation>
    <scope>NUCLEOTIDE SEQUENCE</scope>
    <source>
        <strain evidence="2">CBS 10118</strain>
    </source>
</reference>
<keyword evidence="1" id="KW-0472">Membrane</keyword>
<name>A0A1B9G7F9_9TREE</name>
<evidence type="ECO:0000256" key="1">
    <source>
        <dbReference type="SAM" id="Phobius"/>
    </source>
</evidence>
<evidence type="ECO:0008006" key="5">
    <source>
        <dbReference type="Google" id="ProtNLM"/>
    </source>
</evidence>
<keyword evidence="1" id="KW-1133">Transmembrane helix</keyword>
<dbReference type="VEuPathDB" id="FungiDB:I302_04666"/>
<dbReference type="Proteomes" id="UP000092730">
    <property type="component" value="Chromosome 1"/>
</dbReference>
<evidence type="ECO:0000313" key="4">
    <source>
        <dbReference type="Proteomes" id="UP000092730"/>
    </source>
</evidence>
<dbReference type="GeneID" id="30209065"/>
<evidence type="ECO:0000313" key="2">
    <source>
        <dbReference type="EMBL" id="OCF26974.1"/>
    </source>
</evidence>
<feature type="transmembrane region" description="Helical" evidence="1">
    <location>
        <begin position="53"/>
        <end position="74"/>
    </location>
</feature>
<sequence length="170" mass="18258">MPSDRAVRISHSVLFGLTLLVSIIALIISATLVAHYNNEGYPPVHTGAYTARIRILLVASVWTVFFGIILTVGFQLLGTHLAFGILSHLIPTTIGFILYLIGSASLTGLTAKIDCGKSGDGFSRCGVVKGLVVVSWIDTIILLITLIFLITLAFIARGRYGVHKSTLYAD</sequence>
<dbReference type="EMBL" id="CP144541">
    <property type="protein sequence ID" value="WVW79324.1"/>
    <property type="molecule type" value="Genomic_DNA"/>
</dbReference>
<keyword evidence="1" id="KW-0812">Transmembrane</keyword>
<dbReference type="AlphaFoldDB" id="A0A1B9G7F9"/>
<protein>
    <recommendedName>
        <fullName evidence="5">MARVEL domain-containing protein</fullName>
    </recommendedName>
</protein>
<reference evidence="2" key="1">
    <citation type="submission" date="2013-07" db="EMBL/GenBank/DDBJ databases">
        <title>The Genome Sequence of Cryptococcus bestiolae CBS10118.</title>
        <authorList>
            <consortium name="The Broad Institute Genome Sequencing Platform"/>
            <person name="Cuomo C."/>
            <person name="Litvintseva A."/>
            <person name="Chen Y."/>
            <person name="Heitman J."/>
            <person name="Sun S."/>
            <person name="Springer D."/>
            <person name="Dromer F."/>
            <person name="Young S.K."/>
            <person name="Zeng Q."/>
            <person name="Gargeya S."/>
            <person name="Fitzgerald M."/>
            <person name="Abouelleil A."/>
            <person name="Alvarado L."/>
            <person name="Berlin A.M."/>
            <person name="Chapman S.B."/>
            <person name="Dewar J."/>
            <person name="Goldberg J."/>
            <person name="Griggs A."/>
            <person name="Gujja S."/>
            <person name="Hansen M."/>
            <person name="Howarth C."/>
            <person name="Imamovic A."/>
            <person name="Larimer J."/>
            <person name="McCowan C."/>
            <person name="Murphy C."/>
            <person name="Pearson M."/>
            <person name="Priest M."/>
            <person name="Roberts A."/>
            <person name="Saif S."/>
            <person name="Shea T."/>
            <person name="Sykes S."/>
            <person name="Wortman J."/>
            <person name="Nusbaum C."/>
            <person name="Birren B."/>
        </authorList>
    </citation>
    <scope>NUCLEOTIDE SEQUENCE [LARGE SCALE GENOMIC DNA]</scope>
    <source>
        <strain evidence="2">CBS 10118</strain>
    </source>
</reference>
<keyword evidence="4" id="KW-1185">Reference proteome</keyword>
<dbReference type="OrthoDB" id="2117453at2759"/>
<feature type="transmembrane region" description="Helical" evidence="1">
    <location>
        <begin position="133"/>
        <end position="155"/>
    </location>
</feature>
<dbReference type="EMBL" id="KI894020">
    <property type="protein sequence ID" value="OCF26974.1"/>
    <property type="molecule type" value="Genomic_DNA"/>
</dbReference>
<organism evidence="2">
    <name type="scientific">Kwoniella bestiolae CBS 10118</name>
    <dbReference type="NCBI Taxonomy" id="1296100"/>
    <lineage>
        <taxon>Eukaryota</taxon>
        <taxon>Fungi</taxon>
        <taxon>Dikarya</taxon>
        <taxon>Basidiomycota</taxon>
        <taxon>Agaricomycotina</taxon>
        <taxon>Tremellomycetes</taxon>
        <taxon>Tremellales</taxon>
        <taxon>Cryptococcaceae</taxon>
        <taxon>Kwoniella</taxon>
    </lineage>
</organism>
<evidence type="ECO:0000313" key="3">
    <source>
        <dbReference type="EMBL" id="WVW79324.1"/>
    </source>
</evidence>
<gene>
    <name evidence="2" type="ORF">I302_04666</name>
    <name evidence="3" type="ORF">I302_101292</name>
</gene>
<dbReference type="KEGG" id="kbi:30209065"/>
<reference evidence="3" key="4">
    <citation type="submission" date="2024-02" db="EMBL/GenBank/DDBJ databases">
        <title>Comparative genomics of Cryptococcus and Kwoniella reveals pathogenesis evolution and contrasting modes of karyotype evolution via chromosome fusion or intercentromeric recombination.</title>
        <authorList>
            <person name="Coelho M.A."/>
            <person name="David-Palma M."/>
            <person name="Shea T."/>
            <person name="Bowers K."/>
            <person name="McGinley-Smith S."/>
            <person name="Mohammad A.W."/>
            <person name="Gnirke A."/>
            <person name="Yurkov A.M."/>
            <person name="Nowrousian M."/>
            <person name="Sun S."/>
            <person name="Cuomo C.A."/>
            <person name="Heitman J."/>
        </authorList>
    </citation>
    <scope>NUCLEOTIDE SEQUENCE</scope>
    <source>
        <strain evidence="3">CBS 10118</strain>
    </source>
</reference>